<dbReference type="SMART" id="SM00342">
    <property type="entry name" value="HTH_ARAC"/>
    <property type="match status" value="1"/>
</dbReference>
<dbReference type="InterPro" id="IPR018062">
    <property type="entry name" value="HTH_AraC-typ_CS"/>
</dbReference>
<reference evidence="5" key="1">
    <citation type="journal article" date="2015" name="PeerJ">
        <title>First genomic representation of candidate bacterial phylum KSB3 points to enhanced environmental sensing as a trigger of wastewater bulking.</title>
        <authorList>
            <person name="Sekiguchi Y."/>
            <person name="Ohashi A."/>
            <person name="Parks D.H."/>
            <person name="Yamauchi T."/>
            <person name="Tyson G.W."/>
            <person name="Hugenholtz P."/>
        </authorList>
    </citation>
    <scope>NUCLEOTIDE SEQUENCE [LARGE SCALE GENOMIC DNA]</scope>
</reference>
<dbReference type="InterPro" id="IPR018060">
    <property type="entry name" value="HTH_AraC"/>
</dbReference>
<accession>A0A081BNS8</accession>
<dbReference type="PANTHER" id="PTHR47894:SF1">
    <property type="entry name" value="HTH-TYPE TRANSCRIPTIONAL REGULATOR VQSM"/>
    <property type="match status" value="1"/>
</dbReference>
<organism evidence="5">
    <name type="scientific">Candidatus Moduliflexus flocculans</name>
    <dbReference type="NCBI Taxonomy" id="1499966"/>
    <lineage>
        <taxon>Bacteria</taxon>
        <taxon>Candidatus Moduliflexota</taxon>
        <taxon>Candidatus Moduliflexia</taxon>
        <taxon>Candidatus Moduliflexales</taxon>
        <taxon>Candidatus Moduliflexaceae</taxon>
    </lineage>
</organism>
<proteinExistence type="predicted"/>
<evidence type="ECO:0000313" key="6">
    <source>
        <dbReference type="Proteomes" id="UP000030700"/>
    </source>
</evidence>
<dbReference type="HOGENOM" id="CLU_047522_1_1_0"/>
<dbReference type="InterPro" id="IPR032687">
    <property type="entry name" value="AraC-type_N"/>
</dbReference>
<name>A0A081BNS8_9BACT</name>
<dbReference type="GO" id="GO:0005829">
    <property type="term" value="C:cytosol"/>
    <property type="evidence" value="ECO:0007669"/>
    <property type="project" value="TreeGrafter"/>
</dbReference>
<dbReference type="PROSITE" id="PS00041">
    <property type="entry name" value="HTH_ARAC_FAMILY_1"/>
    <property type="match status" value="1"/>
</dbReference>
<evidence type="ECO:0000256" key="1">
    <source>
        <dbReference type="ARBA" id="ARBA00023015"/>
    </source>
</evidence>
<keyword evidence="3" id="KW-0804">Transcription</keyword>
<dbReference type="EMBL" id="DF820458">
    <property type="protein sequence ID" value="GAK52044.1"/>
    <property type="molecule type" value="Genomic_DNA"/>
</dbReference>
<protein>
    <submittedName>
        <fullName evidence="5">Transcriptional regulator, AraC family</fullName>
    </submittedName>
</protein>
<dbReference type="GO" id="GO:0000976">
    <property type="term" value="F:transcription cis-regulatory region binding"/>
    <property type="evidence" value="ECO:0007669"/>
    <property type="project" value="TreeGrafter"/>
</dbReference>
<sequence>MNMPTVSMTLVIQLMHYASYHHLDPVPVLRAAGLDPSVLTTPDARCAFDTYLRLQEALAEVAGDENLGLHMGQCAESRTWSIMGYIMMNCETIGDALKRAENYSGIVSNVISIRFDASAQSASLTLESSLPVAALTRHCIEATLSSLVHIIEHITKHAVPLTLVTMTHESPANLDDHRRIFRCPLRFSQPSNQLVFPAAFLKTPIAYQNPALLQAFEQYASSLLAKINGDASYSGKVTEFLMKRLPDGVPSIEDAASAFAMSVRSLQLRLEEEGATFRGLLRQARETLAQSYLKEKRCSISEITYLLGFSEPSVFRRTFKQWTGLTPGEYRSQNIL</sequence>
<dbReference type="Pfam" id="PF12833">
    <property type="entry name" value="HTH_18"/>
    <property type="match status" value="1"/>
</dbReference>
<dbReference type="AlphaFoldDB" id="A0A081BNS8"/>
<dbReference type="PRINTS" id="PR00032">
    <property type="entry name" value="HTHARAC"/>
</dbReference>
<dbReference type="GO" id="GO:0003700">
    <property type="term" value="F:DNA-binding transcription factor activity"/>
    <property type="evidence" value="ECO:0007669"/>
    <property type="project" value="InterPro"/>
</dbReference>
<dbReference type="InterPro" id="IPR009057">
    <property type="entry name" value="Homeodomain-like_sf"/>
</dbReference>
<evidence type="ECO:0000259" key="4">
    <source>
        <dbReference type="PROSITE" id="PS01124"/>
    </source>
</evidence>
<keyword evidence="6" id="KW-1185">Reference proteome</keyword>
<dbReference type="STRING" id="1499966.U14_03291"/>
<dbReference type="PROSITE" id="PS01124">
    <property type="entry name" value="HTH_ARAC_FAMILY_2"/>
    <property type="match status" value="1"/>
</dbReference>
<keyword evidence="1" id="KW-0805">Transcription regulation</keyword>
<keyword evidence="2" id="KW-0238">DNA-binding</keyword>
<dbReference type="PANTHER" id="PTHR47894">
    <property type="entry name" value="HTH-TYPE TRANSCRIPTIONAL REGULATOR GADX"/>
    <property type="match status" value="1"/>
</dbReference>
<dbReference type="InterPro" id="IPR020449">
    <property type="entry name" value="Tscrpt_reg_AraC-type_HTH"/>
</dbReference>
<evidence type="ECO:0000313" key="5">
    <source>
        <dbReference type="EMBL" id="GAK52044.1"/>
    </source>
</evidence>
<evidence type="ECO:0000256" key="2">
    <source>
        <dbReference type="ARBA" id="ARBA00023125"/>
    </source>
</evidence>
<gene>
    <name evidence="5" type="ORF">U14_03291</name>
</gene>
<evidence type="ECO:0000256" key="3">
    <source>
        <dbReference type="ARBA" id="ARBA00023163"/>
    </source>
</evidence>
<dbReference type="Pfam" id="PF12625">
    <property type="entry name" value="Arabinose_bd"/>
    <property type="match status" value="1"/>
</dbReference>
<feature type="domain" description="HTH araC/xylS-type" evidence="4">
    <location>
        <begin position="235"/>
        <end position="333"/>
    </location>
</feature>
<dbReference type="Proteomes" id="UP000030700">
    <property type="component" value="Unassembled WGS sequence"/>
</dbReference>
<dbReference type="Gene3D" id="1.10.10.60">
    <property type="entry name" value="Homeodomain-like"/>
    <property type="match status" value="1"/>
</dbReference>
<dbReference type="SUPFAM" id="SSF46689">
    <property type="entry name" value="Homeodomain-like"/>
    <property type="match status" value="1"/>
</dbReference>